<dbReference type="EMBL" id="AOMB01000031">
    <property type="protein sequence ID" value="EMA38145.1"/>
    <property type="molecule type" value="Genomic_DNA"/>
</dbReference>
<dbReference type="AlphaFoldDB" id="M0M185"/>
<evidence type="ECO:0000313" key="5">
    <source>
        <dbReference type="EMBL" id="EMA38145.1"/>
    </source>
</evidence>
<evidence type="ECO:0000256" key="1">
    <source>
        <dbReference type="ARBA" id="ARBA00010928"/>
    </source>
</evidence>
<sequence length="362" mass="38961">MELQRYFEGFNDRDWEPEVEPADGPLRLAIVGLGGYARDRALPAIERTARCETTVAVSGSPEKVETVASRFDVDRTLDYEAFHAGEAADAYDAVYVSTPPAHHLAAAETAAEHGKHVLCEKPMDVNTERAERMVEVCDDAGVALMVAYRLHAEPAYRRLRELIGDGFIGDPVQVHGAFSLDLLGRTEVSAADVWRIDPEVAGGGALMDLGIYPLNTARFLLDADPVAVQATTAAPDEAFDGVDEHVAFQVSFPDDAVGSFSASFNAHRDSQLKVVGTEGRVTVDSAFGGLVDREVVVERGEMHAAFTGPYVDEIEEQFEYFGTRVLHGEPIEPDGVHGLVDIAVADAVYESAATGGRVGLDG</sequence>
<feature type="domain" description="Gfo/Idh/MocA-like oxidoreductase N-terminal" evidence="3">
    <location>
        <begin position="27"/>
        <end position="148"/>
    </location>
</feature>
<dbReference type="InterPro" id="IPR049838">
    <property type="entry name" value="XacA-like"/>
</dbReference>
<dbReference type="GO" id="GO:0000166">
    <property type="term" value="F:nucleotide binding"/>
    <property type="evidence" value="ECO:0007669"/>
    <property type="project" value="InterPro"/>
</dbReference>
<dbReference type="InterPro" id="IPR000683">
    <property type="entry name" value="Gfo/Idh/MocA-like_OxRdtase_N"/>
</dbReference>
<dbReference type="eggNOG" id="arCOG01622">
    <property type="taxonomic scope" value="Archaea"/>
</dbReference>
<protein>
    <submittedName>
        <fullName evidence="5">Glucose-fructose oxidoreductase</fullName>
    </submittedName>
</protein>
<organism evidence="5 6">
    <name type="scientific">Halococcus hamelinensis 100A6</name>
    <dbReference type="NCBI Taxonomy" id="1132509"/>
    <lineage>
        <taxon>Archaea</taxon>
        <taxon>Methanobacteriati</taxon>
        <taxon>Methanobacteriota</taxon>
        <taxon>Stenosarchaea group</taxon>
        <taxon>Halobacteria</taxon>
        <taxon>Halobacteriales</taxon>
        <taxon>Halococcaceae</taxon>
        <taxon>Halococcus</taxon>
    </lineage>
</organism>
<dbReference type="Pfam" id="PF22725">
    <property type="entry name" value="GFO_IDH_MocA_C3"/>
    <property type="match status" value="1"/>
</dbReference>
<dbReference type="GO" id="GO:0016491">
    <property type="term" value="F:oxidoreductase activity"/>
    <property type="evidence" value="ECO:0007669"/>
    <property type="project" value="UniProtKB-KW"/>
</dbReference>
<dbReference type="NCBIfam" id="NF041392">
    <property type="entry name" value="XylDh_Gfo6_Halo"/>
    <property type="match status" value="1"/>
</dbReference>
<proteinExistence type="inferred from homology"/>
<accession>M0M185</accession>
<gene>
    <name evidence="5" type="ORF">C447_10470</name>
</gene>
<comment type="caution">
    <text evidence="5">The sequence shown here is derived from an EMBL/GenBank/DDBJ whole genome shotgun (WGS) entry which is preliminary data.</text>
</comment>
<keyword evidence="2" id="KW-0560">Oxidoreductase</keyword>
<evidence type="ECO:0000313" key="6">
    <source>
        <dbReference type="Proteomes" id="UP000011566"/>
    </source>
</evidence>
<evidence type="ECO:0000259" key="4">
    <source>
        <dbReference type="Pfam" id="PF22725"/>
    </source>
</evidence>
<dbReference type="SUPFAM" id="SSF51735">
    <property type="entry name" value="NAD(P)-binding Rossmann-fold domains"/>
    <property type="match status" value="1"/>
</dbReference>
<comment type="similarity">
    <text evidence="1">Belongs to the Gfo/Idh/MocA family.</text>
</comment>
<name>M0M185_9EURY</name>
<dbReference type="Proteomes" id="UP000011566">
    <property type="component" value="Unassembled WGS sequence"/>
</dbReference>
<dbReference type="InterPro" id="IPR036291">
    <property type="entry name" value="NAD(P)-bd_dom_sf"/>
</dbReference>
<dbReference type="OrthoDB" id="195534at2157"/>
<dbReference type="Gene3D" id="3.40.50.720">
    <property type="entry name" value="NAD(P)-binding Rossmann-like Domain"/>
    <property type="match status" value="1"/>
</dbReference>
<dbReference type="InterPro" id="IPR008354">
    <property type="entry name" value="Glc-Fru_OxRdtase_bac"/>
</dbReference>
<dbReference type="InterPro" id="IPR055170">
    <property type="entry name" value="GFO_IDH_MocA-like_dom"/>
</dbReference>
<dbReference type="PANTHER" id="PTHR22604">
    <property type="entry name" value="OXIDOREDUCTASES"/>
    <property type="match status" value="1"/>
</dbReference>
<keyword evidence="6" id="KW-1185">Reference proteome</keyword>
<dbReference type="Pfam" id="PF01408">
    <property type="entry name" value="GFO_IDH_MocA"/>
    <property type="match status" value="1"/>
</dbReference>
<dbReference type="PATRIC" id="fig|1132509.6.peg.2365"/>
<dbReference type="PANTHER" id="PTHR22604:SF105">
    <property type="entry name" value="TRANS-1,2-DIHYDROBENZENE-1,2-DIOL DEHYDROGENASE"/>
    <property type="match status" value="1"/>
</dbReference>
<dbReference type="SUPFAM" id="SSF55347">
    <property type="entry name" value="Glyceraldehyde-3-phosphate dehydrogenase-like, C-terminal domain"/>
    <property type="match status" value="1"/>
</dbReference>
<reference evidence="5 6" key="1">
    <citation type="journal article" date="2014" name="PLoS Genet.">
        <title>Phylogenetically driven sequencing of extremely halophilic archaea reveals strategies for static and dynamic osmo-response.</title>
        <authorList>
            <person name="Becker E.A."/>
            <person name="Seitzer P.M."/>
            <person name="Tritt A."/>
            <person name="Larsen D."/>
            <person name="Krusor M."/>
            <person name="Yao A.I."/>
            <person name="Wu D."/>
            <person name="Madern D."/>
            <person name="Eisen J.A."/>
            <person name="Darling A.E."/>
            <person name="Facciotti M.T."/>
        </authorList>
    </citation>
    <scope>NUCLEOTIDE SEQUENCE [LARGE SCALE GENOMIC DNA]</scope>
    <source>
        <strain evidence="5 6">100A6</strain>
    </source>
</reference>
<dbReference type="RefSeq" id="WP_007693626.1">
    <property type="nucleotide sequence ID" value="NZ_AJRK01000045.1"/>
</dbReference>
<evidence type="ECO:0000259" key="3">
    <source>
        <dbReference type="Pfam" id="PF01408"/>
    </source>
</evidence>
<dbReference type="PRINTS" id="PR01775">
    <property type="entry name" value="GLFROXRDTASE"/>
</dbReference>
<evidence type="ECO:0000256" key="2">
    <source>
        <dbReference type="ARBA" id="ARBA00023002"/>
    </source>
</evidence>
<feature type="domain" description="GFO/IDH/MocA-like oxidoreductase" evidence="4">
    <location>
        <begin position="156"/>
        <end position="281"/>
    </location>
</feature>
<dbReference type="InterPro" id="IPR050984">
    <property type="entry name" value="Gfo/Idh/MocA_domain"/>
</dbReference>
<dbReference type="Gene3D" id="3.30.360.10">
    <property type="entry name" value="Dihydrodipicolinate Reductase, domain 2"/>
    <property type="match status" value="1"/>
</dbReference>